<evidence type="ECO:0000256" key="1">
    <source>
        <dbReference type="ARBA" id="ARBA00022448"/>
    </source>
</evidence>
<protein>
    <recommendedName>
        <fullName evidence="4">Oligopeptide/dipeptide ABC transporter C-terminal domain-containing protein</fullName>
    </recommendedName>
</protein>
<name>A0ABS2AET8_9ACTN</name>
<sequence length="34" mass="3955">MVVEQGRVDDVFQRPQHEYTRALIDAVPTLEVSR</sequence>
<dbReference type="EMBL" id="JAENHP010000007">
    <property type="protein sequence ID" value="MBM2618331.1"/>
    <property type="molecule type" value="Genomic_DNA"/>
</dbReference>
<proteinExistence type="predicted"/>
<evidence type="ECO:0000313" key="5">
    <source>
        <dbReference type="EMBL" id="MBM2618331.1"/>
    </source>
</evidence>
<evidence type="ECO:0000256" key="2">
    <source>
        <dbReference type="ARBA" id="ARBA00022741"/>
    </source>
</evidence>
<keyword evidence="6" id="KW-1185">Reference proteome</keyword>
<gene>
    <name evidence="5" type="ORF">JIG36_22480</name>
</gene>
<comment type="caution">
    <text evidence="5">The sequence shown here is derived from an EMBL/GenBank/DDBJ whole genome shotgun (WGS) entry which is preliminary data.</text>
</comment>
<dbReference type="Proteomes" id="UP000632138">
    <property type="component" value="Unassembled WGS sequence"/>
</dbReference>
<feature type="domain" description="Oligopeptide/dipeptide ABC transporter C-terminal" evidence="4">
    <location>
        <begin position="3"/>
        <end position="31"/>
    </location>
</feature>
<dbReference type="InterPro" id="IPR013563">
    <property type="entry name" value="Oligopep_ABC_C"/>
</dbReference>
<keyword evidence="1" id="KW-0813">Transport</keyword>
<accession>A0ABS2AET8</accession>
<evidence type="ECO:0000259" key="4">
    <source>
        <dbReference type="Pfam" id="PF08352"/>
    </source>
</evidence>
<reference evidence="5 6" key="1">
    <citation type="submission" date="2021-01" db="EMBL/GenBank/DDBJ databases">
        <title>Actinoplanes sp. nov. LDG1-06 isolated from lichen.</title>
        <authorList>
            <person name="Saeng-In P."/>
            <person name="Phongsopitanun W."/>
            <person name="Kanchanasin P."/>
            <person name="Yuki M."/>
            <person name="Kudo T."/>
            <person name="Ohkuma M."/>
            <person name="Tanasupawat S."/>
        </authorList>
    </citation>
    <scope>NUCLEOTIDE SEQUENCE [LARGE SCALE GENOMIC DNA]</scope>
    <source>
        <strain evidence="5 6">LDG1-06</strain>
    </source>
</reference>
<organism evidence="5 6">
    <name type="scientific">Paractinoplanes ovalisporus</name>
    <dbReference type="NCBI Taxonomy" id="2810368"/>
    <lineage>
        <taxon>Bacteria</taxon>
        <taxon>Bacillati</taxon>
        <taxon>Actinomycetota</taxon>
        <taxon>Actinomycetes</taxon>
        <taxon>Micromonosporales</taxon>
        <taxon>Micromonosporaceae</taxon>
        <taxon>Paractinoplanes</taxon>
    </lineage>
</organism>
<evidence type="ECO:0000256" key="3">
    <source>
        <dbReference type="ARBA" id="ARBA00022840"/>
    </source>
</evidence>
<evidence type="ECO:0000313" key="6">
    <source>
        <dbReference type="Proteomes" id="UP000632138"/>
    </source>
</evidence>
<keyword evidence="3" id="KW-0067">ATP-binding</keyword>
<keyword evidence="2" id="KW-0547">Nucleotide-binding</keyword>
<dbReference type="Pfam" id="PF08352">
    <property type="entry name" value="oligo_HPY"/>
    <property type="match status" value="1"/>
</dbReference>